<gene>
    <name evidence="2" type="ORF">MTR62_16410</name>
</gene>
<keyword evidence="3" id="KW-1185">Reference proteome</keyword>
<dbReference type="PANTHER" id="PTHR37314">
    <property type="entry name" value="SLR0142 PROTEIN"/>
    <property type="match status" value="1"/>
</dbReference>
<name>A0ABT0BHI3_9SPHN</name>
<feature type="transmembrane region" description="Helical" evidence="1">
    <location>
        <begin position="88"/>
        <end position="118"/>
    </location>
</feature>
<dbReference type="EMBL" id="JALHLF010000087">
    <property type="protein sequence ID" value="MCJ2184261.1"/>
    <property type="molecule type" value="Genomic_DNA"/>
</dbReference>
<keyword evidence="1" id="KW-1133">Transmembrane helix</keyword>
<dbReference type="PANTHER" id="PTHR37314:SF4">
    <property type="entry name" value="UPF0700 TRANSMEMBRANE PROTEIN YOAK"/>
    <property type="match status" value="1"/>
</dbReference>
<dbReference type="Proteomes" id="UP001162881">
    <property type="component" value="Unassembled WGS sequence"/>
</dbReference>
<dbReference type="Pfam" id="PF06912">
    <property type="entry name" value="DUF1275"/>
    <property type="match status" value="1"/>
</dbReference>
<dbReference type="InterPro" id="IPR010699">
    <property type="entry name" value="DUF1275"/>
</dbReference>
<proteinExistence type="predicted"/>
<accession>A0ABT0BHI3</accession>
<organism evidence="2 3">
    <name type="scientific">Novosphingobium organovorum</name>
    <dbReference type="NCBI Taxonomy" id="2930092"/>
    <lineage>
        <taxon>Bacteria</taxon>
        <taxon>Pseudomonadati</taxon>
        <taxon>Pseudomonadota</taxon>
        <taxon>Alphaproteobacteria</taxon>
        <taxon>Sphingomonadales</taxon>
        <taxon>Sphingomonadaceae</taxon>
        <taxon>Novosphingobium</taxon>
    </lineage>
</organism>
<evidence type="ECO:0000313" key="2">
    <source>
        <dbReference type="EMBL" id="MCJ2184261.1"/>
    </source>
</evidence>
<evidence type="ECO:0000256" key="1">
    <source>
        <dbReference type="SAM" id="Phobius"/>
    </source>
</evidence>
<feature type="transmembrane region" description="Helical" evidence="1">
    <location>
        <begin position="54"/>
        <end position="76"/>
    </location>
</feature>
<keyword evidence="1" id="KW-0812">Transmembrane</keyword>
<sequence>MHNLDPSRRRLAAGLAALAGYVDAVGFLSADRYFVSFMSGNTTRLATELVVSPATAVIPALLIAGFVLGSAAGAFVRHKAGRWRKPGVLALVTALLGIGAGLGLAGQVAAMMGCLVLAMGALNNAVESNGAPIALTYLTGALVRMGQYLGDRLARREGPPVAAPVALWLSLSAGAATGASLFVAFGPVSLILACAASAAMTLIGARLASRAIANPQS</sequence>
<comment type="caution">
    <text evidence="2">The sequence shown here is derived from an EMBL/GenBank/DDBJ whole genome shotgun (WGS) entry which is preliminary data.</text>
</comment>
<evidence type="ECO:0000313" key="3">
    <source>
        <dbReference type="Proteomes" id="UP001162881"/>
    </source>
</evidence>
<keyword evidence="1" id="KW-0472">Membrane</keyword>
<protein>
    <submittedName>
        <fullName evidence="2">DUF1275 domain-containing protein</fullName>
    </submittedName>
</protein>
<dbReference type="RefSeq" id="WP_244022921.1">
    <property type="nucleotide sequence ID" value="NZ_JALHLF010000087.1"/>
</dbReference>
<reference evidence="2" key="1">
    <citation type="submission" date="2022-03" db="EMBL/GenBank/DDBJ databases">
        <title>Identification of a novel bacterium isolated from mangrove sediments.</title>
        <authorList>
            <person name="Pan X."/>
        </authorList>
    </citation>
    <scope>NUCLEOTIDE SEQUENCE</scope>
    <source>
        <strain evidence="2">B1949</strain>
    </source>
</reference>
<feature type="transmembrane region" description="Helical" evidence="1">
    <location>
        <begin position="190"/>
        <end position="208"/>
    </location>
</feature>